<evidence type="ECO:0000256" key="2">
    <source>
        <dbReference type="SAM" id="Phobius"/>
    </source>
</evidence>
<evidence type="ECO:0000256" key="1">
    <source>
        <dbReference type="SAM" id="MobiDB-lite"/>
    </source>
</evidence>
<feature type="transmembrane region" description="Helical" evidence="2">
    <location>
        <begin position="109"/>
        <end position="130"/>
    </location>
</feature>
<protein>
    <submittedName>
        <fullName evidence="3">Uncharacterized protein</fullName>
    </submittedName>
</protein>
<sequence>MSMQRQYAHAHTAPPTWILLTMPKSSAAHGRALSASDVTDPTQTHSQLLRSIKSREIPNIFSDDPIHHHSPRPPSCSSLAANHTTHYPSGSTFSRPSCRRWQRLAARPFASCLLLCCCGPTGLAFGLAVGGGS</sequence>
<keyword evidence="2" id="KW-1133">Transmembrane helix</keyword>
<evidence type="ECO:0000313" key="3">
    <source>
        <dbReference type="EMBL" id="ORZ38791.1"/>
    </source>
</evidence>
<comment type="caution">
    <text evidence="3">The sequence shown here is derived from an EMBL/GenBank/DDBJ whole genome shotgun (WGS) entry which is preliminary data.</text>
</comment>
<accession>A0A1Y2HYH2</accession>
<keyword evidence="2" id="KW-0812">Transmembrane</keyword>
<proteinExistence type="predicted"/>
<gene>
    <name evidence="3" type="ORF">BCR44DRAFT_1427802</name>
</gene>
<dbReference type="EMBL" id="MCFL01000007">
    <property type="protein sequence ID" value="ORZ38791.1"/>
    <property type="molecule type" value="Genomic_DNA"/>
</dbReference>
<evidence type="ECO:0000313" key="4">
    <source>
        <dbReference type="Proteomes" id="UP000193411"/>
    </source>
</evidence>
<feature type="region of interest" description="Disordered" evidence="1">
    <location>
        <begin position="60"/>
        <end position="81"/>
    </location>
</feature>
<keyword evidence="4" id="KW-1185">Reference proteome</keyword>
<name>A0A1Y2HYH2_9FUNG</name>
<organism evidence="3 4">
    <name type="scientific">Catenaria anguillulae PL171</name>
    <dbReference type="NCBI Taxonomy" id="765915"/>
    <lineage>
        <taxon>Eukaryota</taxon>
        <taxon>Fungi</taxon>
        <taxon>Fungi incertae sedis</taxon>
        <taxon>Blastocladiomycota</taxon>
        <taxon>Blastocladiomycetes</taxon>
        <taxon>Blastocladiales</taxon>
        <taxon>Catenariaceae</taxon>
        <taxon>Catenaria</taxon>
    </lineage>
</organism>
<reference evidence="3 4" key="1">
    <citation type="submission" date="2016-07" db="EMBL/GenBank/DDBJ databases">
        <title>Pervasive Adenine N6-methylation of Active Genes in Fungi.</title>
        <authorList>
            <consortium name="DOE Joint Genome Institute"/>
            <person name="Mondo S.J."/>
            <person name="Dannebaum R.O."/>
            <person name="Kuo R.C."/>
            <person name="Labutti K."/>
            <person name="Haridas S."/>
            <person name="Kuo A."/>
            <person name="Salamov A."/>
            <person name="Ahrendt S.R."/>
            <person name="Lipzen A."/>
            <person name="Sullivan W."/>
            <person name="Andreopoulos W.B."/>
            <person name="Clum A."/>
            <person name="Lindquist E."/>
            <person name="Daum C."/>
            <person name="Ramamoorthy G.K."/>
            <person name="Gryganskyi A."/>
            <person name="Culley D."/>
            <person name="Magnuson J.K."/>
            <person name="James T.Y."/>
            <person name="O'Malley M.A."/>
            <person name="Stajich J.E."/>
            <person name="Spatafora J.W."/>
            <person name="Visel A."/>
            <person name="Grigoriev I.V."/>
        </authorList>
    </citation>
    <scope>NUCLEOTIDE SEQUENCE [LARGE SCALE GENOMIC DNA]</scope>
    <source>
        <strain evidence="3 4">PL171</strain>
    </source>
</reference>
<dbReference type="AlphaFoldDB" id="A0A1Y2HYH2"/>
<dbReference type="Proteomes" id="UP000193411">
    <property type="component" value="Unassembled WGS sequence"/>
</dbReference>
<keyword evidence="2" id="KW-0472">Membrane</keyword>